<accession>A0A6J6LU12</accession>
<evidence type="ECO:0000313" key="2">
    <source>
        <dbReference type="EMBL" id="CAB4629897.1"/>
    </source>
</evidence>
<dbReference type="InterPro" id="IPR010985">
    <property type="entry name" value="Ribbon_hlx_hlx"/>
</dbReference>
<organism evidence="3">
    <name type="scientific">freshwater metagenome</name>
    <dbReference type="NCBI Taxonomy" id="449393"/>
    <lineage>
        <taxon>unclassified sequences</taxon>
        <taxon>metagenomes</taxon>
        <taxon>ecological metagenomes</taxon>
    </lineage>
</organism>
<proteinExistence type="predicted"/>
<evidence type="ECO:0000313" key="4">
    <source>
        <dbReference type="EMBL" id="CAB4909762.1"/>
    </source>
</evidence>
<dbReference type="SUPFAM" id="SSF47598">
    <property type="entry name" value="Ribbon-helix-helix"/>
    <property type="match status" value="1"/>
</dbReference>
<dbReference type="EMBL" id="CAFBMO010000040">
    <property type="protein sequence ID" value="CAB4909762.1"/>
    <property type="molecule type" value="Genomic_DNA"/>
</dbReference>
<gene>
    <name evidence="2" type="ORF">UFOPK1908_01395</name>
    <name evidence="3" type="ORF">UFOPK2282_00724</name>
    <name evidence="4" type="ORF">UFOPK3576_01023</name>
</gene>
<dbReference type="AlphaFoldDB" id="A0A6J6LU12"/>
<dbReference type="EMBL" id="CAEZWR010000069">
    <property type="protein sequence ID" value="CAB4663905.1"/>
    <property type="molecule type" value="Genomic_DNA"/>
</dbReference>
<sequence length="95" mass="10546">MSNEKPAFDPTPRPALSKATDAVWHPTLPRDHEERAPLSTGATSDALLGPKRDKLVELNLEVPKSIRKALKTEAEKRGMSVDQLITMLARNYLGR</sequence>
<evidence type="ECO:0000313" key="3">
    <source>
        <dbReference type="EMBL" id="CAB4663905.1"/>
    </source>
</evidence>
<name>A0A6J6LU12_9ZZZZ</name>
<evidence type="ECO:0000256" key="1">
    <source>
        <dbReference type="SAM" id="MobiDB-lite"/>
    </source>
</evidence>
<dbReference type="EMBL" id="CAEZVB010000096">
    <property type="protein sequence ID" value="CAB4629897.1"/>
    <property type="molecule type" value="Genomic_DNA"/>
</dbReference>
<reference evidence="3" key="1">
    <citation type="submission" date="2020-05" db="EMBL/GenBank/DDBJ databases">
        <authorList>
            <person name="Chiriac C."/>
            <person name="Salcher M."/>
            <person name="Ghai R."/>
            <person name="Kavagutti S V."/>
        </authorList>
    </citation>
    <scope>NUCLEOTIDE SEQUENCE</scope>
</reference>
<dbReference type="GO" id="GO:0006355">
    <property type="term" value="P:regulation of DNA-templated transcription"/>
    <property type="evidence" value="ECO:0007669"/>
    <property type="project" value="InterPro"/>
</dbReference>
<protein>
    <submittedName>
        <fullName evidence="3">Unannotated protein</fullName>
    </submittedName>
</protein>
<feature type="region of interest" description="Disordered" evidence="1">
    <location>
        <begin position="1"/>
        <end position="47"/>
    </location>
</feature>